<comment type="caution">
    <text evidence="4">The sequence shown here is derived from an EMBL/GenBank/DDBJ whole genome shotgun (WGS) entry which is preliminary data.</text>
</comment>
<keyword evidence="2" id="KW-0472">Membrane</keyword>
<evidence type="ECO:0000256" key="2">
    <source>
        <dbReference type="SAM" id="Phobius"/>
    </source>
</evidence>
<keyword evidence="2" id="KW-0812">Transmembrane</keyword>
<keyword evidence="3" id="KW-0732">Signal</keyword>
<sequence>MKLTLVSTGLALLIGQSAAFAPLPRVSSYVATKPQSTTVCFEKTLEEEIEEMVQQELKKTKRMSNLRNERGIEYAPWMKITAEDEKEIRKVMRDKAEARRKRKEQETQVQGSLLRDSAFQELSGTGLKYKVIDGAVELEWTTGEESNTQGFIVKRRPAKTEKFEVLASYANYGPLQSKGSSGGVYRFLDDQVEPGGWVYRVTEKDKNGSENDLSQCLVEIQTNEEQMATKVAAIGFGVLAVAAVVAGALIDPLQ</sequence>
<evidence type="ECO:0000256" key="1">
    <source>
        <dbReference type="SAM" id="Coils"/>
    </source>
</evidence>
<evidence type="ECO:0000313" key="5">
    <source>
        <dbReference type="Proteomes" id="UP000198406"/>
    </source>
</evidence>
<proteinExistence type="predicted"/>
<reference evidence="4 5" key="1">
    <citation type="journal article" date="2015" name="Plant Cell">
        <title>Oil accumulation by the oleaginous diatom Fistulifera solaris as revealed by the genome and transcriptome.</title>
        <authorList>
            <person name="Tanaka T."/>
            <person name="Maeda Y."/>
            <person name="Veluchamy A."/>
            <person name="Tanaka M."/>
            <person name="Abida H."/>
            <person name="Marechal E."/>
            <person name="Bowler C."/>
            <person name="Muto M."/>
            <person name="Sunaga Y."/>
            <person name="Tanaka M."/>
            <person name="Yoshino T."/>
            <person name="Taniguchi T."/>
            <person name="Fukuda Y."/>
            <person name="Nemoto M."/>
            <person name="Matsumoto M."/>
            <person name="Wong P.S."/>
            <person name="Aburatani S."/>
            <person name="Fujibuchi W."/>
        </authorList>
    </citation>
    <scope>NUCLEOTIDE SEQUENCE [LARGE SCALE GENOMIC DNA]</scope>
    <source>
        <strain evidence="4 5">JPCC DA0580</strain>
    </source>
</reference>
<accession>A0A1Z5JEP7</accession>
<evidence type="ECO:0000256" key="3">
    <source>
        <dbReference type="SAM" id="SignalP"/>
    </source>
</evidence>
<keyword evidence="5" id="KW-1185">Reference proteome</keyword>
<name>A0A1Z5JEP7_FISSO</name>
<dbReference type="Proteomes" id="UP000198406">
    <property type="component" value="Unassembled WGS sequence"/>
</dbReference>
<protein>
    <submittedName>
        <fullName evidence="4">Uncharacterized protein</fullName>
    </submittedName>
</protein>
<dbReference type="InParanoid" id="A0A1Z5JEP7"/>
<gene>
    <name evidence="4" type="ORF">FisN_1Hh285</name>
</gene>
<feature type="chain" id="PRO_5012532080" evidence="3">
    <location>
        <begin position="20"/>
        <end position="254"/>
    </location>
</feature>
<evidence type="ECO:0000313" key="4">
    <source>
        <dbReference type="EMBL" id="GAX12352.1"/>
    </source>
</evidence>
<organism evidence="4 5">
    <name type="scientific">Fistulifera solaris</name>
    <name type="common">Oleaginous diatom</name>
    <dbReference type="NCBI Taxonomy" id="1519565"/>
    <lineage>
        <taxon>Eukaryota</taxon>
        <taxon>Sar</taxon>
        <taxon>Stramenopiles</taxon>
        <taxon>Ochrophyta</taxon>
        <taxon>Bacillariophyta</taxon>
        <taxon>Bacillariophyceae</taxon>
        <taxon>Bacillariophycidae</taxon>
        <taxon>Naviculales</taxon>
        <taxon>Naviculaceae</taxon>
        <taxon>Fistulifera</taxon>
    </lineage>
</organism>
<keyword evidence="2" id="KW-1133">Transmembrane helix</keyword>
<feature type="transmembrane region" description="Helical" evidence="2">
    <location>
        <begin position="231"/>
        <end position="250"/>
    </location>
</feature>
<feature type="signal peptide" evidence="3">
    <location>
        <begin position="1"/>
        <end position="19"/>
    </location>
</feature>
<dbReference type="EMBL" id="BDSP01000050">
    <property type="protein sequence ID" value="GAX12352.1"/>
    <property type="molecule type" value="Genomic_DNA"/>
</dbReference>
<dbReference type="AlphaFoldDB" id="A0A1Z5JEP7"/>
<dbReference type="OrthoDB" id="4350at2759"/>
<keyword evidence="1" id="KW-0175">Coiled coil</keyword>
<feature type="coiled-coil region" evidence="1">
    <location>
        <begin position="81"/>
        <end position="108"/>
    </location>
</feature>